<name>A0A699Z870_HAELA</name>
<dbReference type="Proteomes" id="UP000485058">
    <property type="component" value="Unassembled WGS sequence"/>
</dbReference>
<gene>
    <name evidence="1" type="ORF">HaLaN_15709</name>
</gene>
<dbReference type="EMBL" id="BLLF01001366">
    <property type="protein sequence ID" value="GFH18843.1"/>
    <property type="molecule type" value="Genomic_DNA"/>
</dbReference>
<reference evidence="1 2" key="1">
    <citation type="submission" date="2020-02" db="EMBL/GenBank/DDBJ databases">
        <title>Draft genome sequence of Haematococcus lacustris strain NIES-144.</title>
        <authorList>
            <person name="Morimoto D."/>
            <person name="Nakagawa S."/>
            <person name="Yoshida T."/>
            <person name="Sawayama S."/>
        </authorList>
    </citation>
    <scope>NUCLEOTIDE SEQUENCE [LARGE SCALE GENOMIC DNA]</scope>
    <source>
        <strain evidence="1 2">NIES-144</strain>
    </source>
</reference>
<evidence type="ECO:0000313" key="2">
    <source>
        <dbReference type="Proteomes" id="UP000485058"/>
    </source>
</evidence>
<sequence>MQKPQCRQGQSGWAVATAPAHSKSVVAAAVEAEGRARQLTKQAKQRWLDRILALAYGAAGLNGSVTIGCRGVLVSQLLKEALRQFPPG</sequence>
<accession>A0A699Z870</accession>
<dbReference type="AlphaFoldDB" id="A0A699Z870"/>
<proteinExistence type="predicted"/>
<comment type="caution">
    <text evidence="1">The sequence shown here is derived from an EMBL/GenBank/DDBJ whole genome shotgun (WGS) entry which is preliminary data.</text>
</comment>
<keyword evidence="2" id="KW-1185">Reference proteome</keyword>
<protein>
    <submittedName>
        <fullName evidence="1">Uncharacterized protein</fullName>
    </submittedName>
</protein>
<evidence type="ECO:0000313" key="1">
    <source>
        <dbReference type="EMBL" id="GFH18843.1"/>
    </source>
</evidence>
<organism evidence="1 2">
    <name type="scientific">Haematococcus lacustris</name>
    <name type="common">Green alga</name>
    <name type="synonym">Haematococcus pluvialis</name>
    <dbReference type="NCBI Taxonomy" id="44745"/>
    <lineage>
        <taxon>Eukaryota</taxon>
        <taxon>Viridiplantae</taxon>
        <taxon>Chlorophyta</taxon>
        <taxon>core chlorophytes</taxon>
        <taxon>Chlorophyceae</taxon>
        <taxon>CS clade</taxon>
        <taxon>Chlamydomonadales</taxon>
        <taxon>Haematococcaceae</taxon>
        <taxon>Haematococcus</taxon>
    </lineage>
</organism>